<reference evidence="6 7" key="1">
    <citation type="submission" date="2010-12" db="EMBL/GenBank/DDBJ databases">
        <authorList>
            <person name="Muzny D."/>
            <person name="Qin X."/>
            <person name="Deng J."/>
            <person name="Jiang H."/>
            <person name="Liu Y."/>
            <person name="Qu J."/>
            <person name="Song X.-Z."/>
            <person name="Zhang L."/>
            <person name="Thornton R."/>
            <person name="Coyle M."/>
            <person name="Francisco L."/>
            <person name="Jackson L."/>
            <person name="Javaid M."/>
            <person name="Korchina V."/>
            <person name="Kovar C."/>
            <person name="Mata R."/>
            <person name="Mathew T."/>
            <person name="Ngo R."/>
            <person name="Nguyen L."/>
            <person name="Nguyen N."/>
            <person name="Okwuonu G."/>
            <person name="Ongeri F."/>
            <person name="Pham C."/>
            <person name="Simmons D."/>
            <person name="Wilczek-Boney K."/>
            <person name="Hale W."/>
            <person name="Jakkamsetti A."/>
            <person name="Pham P."/>
            <person name="Ruth R."/>
            <person name="San Lucas F."/>
            <person name="Warren J."/>
            <person name="Zhang J."/>
            <person name="Zhao Z."/>
            <person name="Zhou C."/>
            <person name="Zhu D."/>
            <person name="Lee S."/>
            <person name="Bess C."/>
            <person name="Blankenburg K."/>
            <person name="Forbes L."/>
            <person name="Fu Q."/>
            <person name="Gubbala S."/>
            <person name="Hirani K."/>
            <person name="Jayaseelan J.C."/>
            <person name="Lara F."/>
            <person name="Munidasa M."/>
            <person name="Palculict T."/>
            <person name="Patil S."/>
            <person name="Pu L.-L."/>
            <person name="Saada N."/>
            <person name="Tang L."/>
            <person name="Weissenberger G."/>
            <person name="Zhu Y."/>
            <person name="Hemphill L."/>
            <person name="Shang Y."/>
            <person name="Youmans B."/>
            <person name="Ayvaz T."/>
            <person name="Ross M."/>
            <person name="Santibanez J."/>
            <person name="Aqrawi P."/>
            <person name="Gross S."/>
            <person name="Joshi V."/>
            <person name="Fowler G."/>
            <person name="Nazareth L."/>
            <person name="Reid J."/>
            <person name="Worley K."/>
            <person name="Petrosino J."/>
            <person name="Highlander S."/>
            <person name="Gibbs R."/>
        </authorList>
    </citation>
    <scope>NUCLEOTIDE SEQUENCE [LARGE SCALE GENOMIC DNA]</scope>
    <source>
        <strain evidence="6 7">ATCC 51599</strain>
    </source>
</reference>
<evidence type="ECO:0000256" key="1">
    <source>
        <dbReference type="ARBA" id="ARBA00010164"/>
    </source>
</evidence>
<evidence type="ECO:0000259" key="5">
    <source>
        <dbReference type="Pfam" id="PF07804"/>
    </source>
</evidence>
<protein>
    <submittedName>
        <fullName evidence="6">HipA-like C-terminal domain protein</fullName>
    </submittedName>
</protein>
<keyword evidence="2" id="KW-0808">Transferase</keyword>
<dbReference type="STRING" id="887898.HMPREF0551_2096"/>
<evidence type="ECO:0000313" key="7">
    <source>
        <dbReference type="Proteomes" id="UP000011021"/>
    </source>
</evidence>
<dbReference type="GO" id="GO:0005829">
    <property type="term" value="C:cytosol"/>
    <property type="evidence" value="ECO:0007669"/>
    <property type="project" value="TreeGrafter"/>
</dbReference>
<name>E7RZI7_9BURK</name>
<gene>
    <name evidence="6" type="ORF">HMPREF0551_2096</name>
</gene>
<feature type="region of interest" description="Disordered" evidence="4">
    <location>
        <begin position="212"/>
        <end position="244"/>
    </location>
</feature>
<keyword evidence="7" id="KW-1185">Reference proteome</keyword>
<comment type="similarity">
    <text evidence="1">Belongs to the HipA Ser/Thr kinase family.</text>
</comment>
<dbReference type="eggNOG" id="COG3550">
    <property type="taxonomic scope" value="Bacteria"/>
</dbReference>
<evidence type="ECO:0000256" key="3">
    <source>
        <dbReference type="ARBA" id="ARBA00022777"/>
    </source>
</evidence>
<dbReference type="AlphaFoldDB" id="E7RZI7"/>
<dbReference type="Gene3D" id="1.10.1070.20">
    <property type="match status" value="1"/>
</dbReference>
<dbReference type="PANTHER" id="PTHR37419">
    <property type="entry name" value="SERINE/THREONINE-PROTEIN KINASE TOXIN HIPA"/>
    <property type="match status" value="1"/>
</dbReference>
<evidence type="ECO:0000256" key="2">
    <source>
        <dbReference type="ARBA" id="ARBA00022679"/>
    </source>
</evidence>
<sequence length="244" mass="27480">MLALKLAEKAGIPAAPARIVLLGETPIAVIRRFDRGADDTRIPYQSAATLLQTSREEDRSYTELVDAMHTHAKNPTADIQQLWRRILFNLLITNVDDHLQNHGFLHVDNGHWRLAPAFDINPFPDRERESKTWLSEEDDPITDIHMLMARAAWFSLNEQQARQILGEVHQAVRQWKRLRSVPKSASGLLSWVIFLQHSSTSRWKPPPHCWADPTAAVPPAAYPAGPRPTSPARGGPIPSGPDRR</sequence>
<proteinExistence type="inferred from homology"/>
<accession>E7RZI7</accession>
<evidence type="ECO:0000256" key="4">
    <source>
        <dbReference type="SAM" id="MobiDB-lite"/>
    </source>
</evidence>
<organism evidence="6 7">
    <name type="scientific">Lautropia mirabilis ATCC 51599</name>
    <dbReference type="NCBI Taxonomy" id="887898"/>
    <lineage>
        <taxon>Bacteria</taxon>
        <taxon>Pseudomonadati</taxon>
        <taxon>Pseudomonadota</taxon>
        <taxon>Betaproteobacteria</taxon>
        <taxon>Burkholderiales</taxon>
        <taxon>Burkholderiaceae</taxon>
        <taxon>Lautropia</taxon>
    </lineage>
</organism>
<dbReference type="RefSeq" id="WP_005674481.1">
    <property type="nucleotide sequence ID" value="NZ_CP146288.1"/>
</dbReference>
<dbReference type="PANTHER" id="PTHR37419:SF8">
    <property type="entry name" value="TOXIN YJJJ"/>
    <property type="match status" value="1"/>
</dbReference>
<dbReference type="Proteomes" id="UP000011021">
    <property type="component" value="Unassembled WGS sequence"/>
</dbReference>
<feature type="domain" description="HipA-like C-terminal" evidence="5">
    <location>
        <begin position="2"/>
        <end position="175"/>
    </location>
</feature>
<dbReference type="Pfam" id="PF07804">
    <property type="entry name" value="HipA_C"/>
    <property type="match status" value="1"/>
</dbReference>
<dbReference type="HOGENOM" id="CLU_1136919_0_0_4"/>
<feature type="compositionally biased region" description="Low complexity" evidence="4">
    <location>
        <begin position="212"/>
        <end position="224"/>
    </location>
</feature>
<dbReference type="EMBL" id="AEQP01000022">
    <property type="protein sequence ID" value="EFV93981.1"/>
    <property type="molecule type" value="Genomic_DNA"/>
</dbReference>
<comment type="caution">
    <text evidence="6">The sequence shown here is derived from an EMBL/GenBank/DDBJ whole genome shotgun (WGS) entry which is preliminary data.</text>
</comment>
<keyword evidence="3" id="KW-0418">Kinase</keyword>
<evidence type="ECO:0000313" key="6">
    <source>
        <dbReference type="EMBL" id="EFV93981.1"/>
    </source>
</evidence>
<dbReference type="GO" id="GO:0004674">
    <property type="term" value="F:protein serine/threonine kinase activity"/>
    <property type="evidence" value="ECO:0007669"/>
    <property type="project" value="TreeGrafter"/>
</dbReference>
<dbReference type="InterPro" id="IPR012893">
    <property type="entry name" value="HipA-like_C"/>
</dbReference>
<dbReference type="InterPro" id="IPR052028">
    <property type="entry name" value="HipA_Ser/Thr_kinase"/>
</dbReference>